<gene>
    <name evidence="9" type="primary">lepB</name>
    <name evidence="9" type="ORF">DKW60_14395</name>
</gene>
<dbReference type="InterPro" id="IPR036286">
    <property type="entry name" value="LexA/Signal_pep-like_sf"/>
</dbReference>
<evidence type="ECO:0000256" key="3">
    <source>
        <dbReference type="ARBA" id="ARBA00013208"/>
    </source>
</evidence>
<evidence type="ECO:0000259" key="8">
    <source>
        <dbReference type="Pfam" id="PF10502"/>
    </source>
</evidence>
<feature type="domain" description="Peptidase S26" evidence="8">
    <location>
        <begin position="111"/>
        <end position="285"/>
    </location>
</feature>
<dbReference type="GO" id="GO:0016020">
    <property type="term" value="C:membrane"/>
    <property type="evidence" value="ECO:0007669"/>
    <property type="project" value="UniProtKB-SubCell"/>
</dbReference>
<dbReference type="PRINTS" id="PR00727">
    <property type="entry name" value="LEADERPTASE"/>
</dbReference>
<keyword evidence="7" id="KW-1133">Transmembrane helix</keyword>
<proteinExistence type="inferred from homology"/>
<dbReference type="Gene3D" id="2.10.109.10">
    <property type="entry name" value="Umud Fragment, subunit A"/>
    <property type="match status" value="1"/>
</dbReference>
<comment type="catalytic activity">
    <reaction evidence="1 7">
        <text>Cleavage of hydrophobic, N-terminal signal or leader sequences from secreted and periplasmic proteins.</text>
        <dbReference type="EC" id="3.4.21.89"/>
    </reaction>
</comment>
<dbReference type="Proteomes" id="UP000245539">
    <property type="component" value="Unassembled WGS sequence"/>
</dbReference>
<sequence length="302" mass="34179">MMSELKPRKPLMAALMSFILPGFGQIYNGEANRGLLIFIGFTLCSIPLVVMIALYLPAALTLPMLALTILLSVGLWLYGIIDAWKKARKLSEYTLKSWQTSGAYLLIFLSAMIFILPGMTQYIRHNLVESFKIPSASMEPSVMTGDVLFANKRYNCPQCPDAIERGDIGIFVYPNNRTQYYIKRIIALPGDRVEINQQQVFVNGRPLSRGVPEQQEGKVIVSEQLGKAEYQVQWYTSDTEDMIELIVPSGQVFVMGDNRSKTRDSREFGPVPMRDVVGKAQQIWYSKGEEGVRWDRLGMLFE</sequence>
<keyword evidence="10" id="KW-1185">Reference proteome</keyword>
<dbReference type="CDD" id="cd06530">
    <property type="entry name" value="S26_SPase_I"/>
    <property type="match status" value="1"/>
</dbReference>
<evidence type="ECO:0000256" key="1">
    <source>
        <dbReference type="ARBA" id="ARBA00000677"/>
    </source>
</evidence>
<keyword evidence="7" id="KW-0645">Protease</keyword>
<comment type="similarity">
    <text evidence="2 7">Belongs to the peptidase S26 family.</text>
</comment>
<dbReference type="Pfam" id="PF10502">
    <property type="entry name" value="Peptidase_S26"/>
    <property type="match status" value="1"/>
</dbReference>
<dbReference type="InterPro" id="IPR000223">
    <property type="entry name" value="Pept_S26A_signal_pept_1"/>
</dbReference>
<dbReference type="GO" id="GO:0009003">
    <property type="term" value="F:signal peptidase activity"/>
    <property type="evidence" value="ECO:0007669"/>
    <property type="project" value="UniProtKB-EC"/>
</dbReference>
<dbReference type="GO" id="GO:0006465">
    <property type="term" value="P:signal peptide processing"/>
    <property type="evidence" value="ECO:0007669"/>
    <property type="project" value="InterPro"/>
</dbReference>
<accession>A0A317CA91</accession>
<dbReference type="SUPFAM" id="SSF51306">
    <property type="entry name" value="LexA/Signal peptidase"/>
    <property type="match status" value="1"/>
</dbReference>
<feature type="transmembrane region" description="Helical" evidence="7">
    <location>
        <begin position="34"/>
        <end position="55"/>
    </location>
</feature>
<name>A0A317CA91_9GAMM</name>
<dbReference type="EMBL" id="QGKM01000043">
    <property type="protein sequence ID" value="PWQ95605.1"/>
    <property type="molecule type" value="Genomic_DNA"/>
</dbReference>
<dbReference type="GO" id="GO:0004252">
    <property type="term" value="F:serine-type endopeptidase activity"/>
    <property type="evidence" value="ECO:0007669"/>
    <property type="project" value="InterPro"/>
</dbReference>
<feature type="active site" evidence="6">
    <location>
        <position position="137"/>
    </location>
</feature>
<evidence type="ECO:0000256" key="4">
    <source>
        <dbReference type="ARBA" id="ARBA00019232"/>
    </source>
</evidence>
<dbReference type="InterPro" id="IPR019757">
    <property type="entry name" value="Pept_S26A_signal_pept_1_Lys-AS"/>
</dbReference>
<dbReference type="PANTHER" id="PTHR43390">
    <property type="entry name" value="SIGNAL PEPTIDASE I"/>
    <property type="match status" value="1"/>
</dbReference>
<evidence type="ECO:0000256" key="5">
    <source>
        <dbReference type="ARBA" id="ARBA00022801"/>
    </source>
</evidence>
<keyword evidence="5 7" id="KW-0378">Hydrolase</keyword>
<dbReference type="EC" id="3.4.21.89" evidence="3 7"/>
<feature type="transmembrane region" description="Helical" evidence="7">
    <location>
        <begin position="62"/>
        <end position="81"/>
    </location>
</feature>
<dbReference type="PANTHER" id="PTHR43390:SF1">
    <property type="entry name" value="CHLOROPLAST PROCESSING PEPTIDASE"/>
    <property type="match status" value="1"/>
</dbReference>
<evidence type="ECO:0000313" key="9">
    <source>
        <dbReference type="EMBL" id="PWQ95605.1"/>
    </source>
</evidence>
<dbReference type="PROSITE" id="PS00760">
    <property type="entry name" value="SPASE_I_2"/>
    <property type="match status" value="1"/>
</dbReference>
<feature type="active site" evidence="6">
    <location>
        <position position="183"/>
    </location>
</feature>
<feature type="transmembrane region" description="Helical" evidence="7">
    <location>
        <begin position="101"/>
        <end position="123"/>
    </location>
</feature>
<comment type="caution">
    <text evidence="9">The sequence shown here is derived from an EMBL/GenBank/DDBJ whole genome shotgun (WGS) entry which is preliminary data.</text>
</comment>
<dbReference type="InterPro" id="IPR019533">
    <property type="entry name" value="Peptidase_S26"/>
</dbReference>
<dbReference type="OrthoDB" id="5986739at2"/>
<evidence type="ECO:0000256" key="2">
    <source>
        <dbReference type="ARBA" id="ARBA00009370"/>
    </source>
</evidence>
<evidence type="ECO:0000313" key="10">
    <source>
        <dbReference type="Proteomes" id="UP000245539"/>
    </source>
</evidence>
<keyword evidence="7" id="KW-0472">Membrane</keyword>
<keyword evidence="7" id="KW-0812">Transmembrane</keyword>
<reference evidence="9 10" key="1">
    <citation type="submission" date="2018-05" db="EMBL/GenBank/DDBJ databases">
        <title>Leucothrix arctica sp. nov., isolated from Arctic seawater.</title>
        <authorList>
            <person name="Choi A."/>
            <person name="Baek K."/>
        </authorList>
    </citation>
    <scope>NUCLEOTIDE SEQUENCE [LARGE SCALE GENOMIC DNA]</scope>
    <source>
        <strain evidence="9 10">JCM 18388</strain>
    </source>
</reference>
<evidence type="ECO:0000256" key="7">
    <source>
        <dbReference type="RuleBase" id="RU362042"/>
    </source>
</evidence>
<comment type="subcellular location">
    <subcellularLocation>
        <location evidence="7">Membrane</location>
        <topology evidence="7">Multi-pass membrane protein</topology>
    </subcellularLocation>
</comment>
<evidence type="ECO:0000256" key="6">
    <source>
        <dbReference type="PIRSR" id="PIRSR600223-1"/>
    </source>
</evidence>
<dbReference type="NCBIfam" id="TIGR02227">
    <property type="entry name" value="sigpep_I_bact"/>
    <property type="match status" value="1"/>
</dbReference>
<protein>
    <recommendedName>
        <fullName evidence="4 7">Signal peptidase I</fullName>
        <ecNumber evidence="3 7">3.4.21.89</ecNumber>
    </recommendedName>
</protein>
<dbReference type="AlphaFoldDB" id="A0A317CA91"/>
<organism evidence="9 10">
    <name type="scientific">Leucothrix pacifica</name>
    <dbReference type="NCBI Taxonomy" id="1247513"/>
    <lineage>
        <taxon>Bacteria</taxon>
        <taxon>Pseudomonadati</taxon>
        <taxon>Pseudomonadota</taxon>
        <taxon>Gammaproteobacteria</taxon>
        <taxon>Thiotrichales</taxon>
        <taxon>Thiotrichaceae</taxon>
        <taxon>Leucothrix</taxon>
    </lineage>
</organism>